<reference evidence="1 2" key="1">
    <citation type="submission" date="2017-11" db="EMBL/GenBank/DDBJ databases">
        <title>Comparative genomic analysis of Holospora spp., intranuclear symbionts of paramecia.</title>
        <authorList>
            <person name="Garushyants S.K."/>
            <person name="Beliavskaya A."/>
            <person name="Malko D.B."/>
            <person name="Logacheva M.D."/>
            <person name="Rautian M.S."/>
            <person name="Gelfand M.S."/>
        </authorList>
    </citation>
    <scope>NUCLEOTIDE SEQUENCE [LARGE SCALE GENOMIC DNA]</scope>
    <source>
        <strain evidence="2">02AZ16</strain>
    </source>
</reference>
<organism evidence="1 2">
    <name type="scientific">Holospora curviuscula</name>
    <dbReference type="NCBI Taxonomy" id="1082868"/>
    <lineage>
        <taxon>Bacteria</taxon>
        <taxon>Pseudomonadati</taxon>
        <taxon>Pseudomonadota</taxon>
        <taxon>Alphaproteobacteria</taxon>
        <taxon>Holosporales</taxon>
        <taxon>Holosporaceae</taxon>
        <taxon>Holospora</taxon>
    </lineage>
</organism>
<proteinExistence type="predicted"/>
<sequence length="288" mass="33572">MLYIKSVFNNSEMILVFQCLCLWIILKLCQVPSVYAQKDKLRIDLNASVKKIETIIRKDRTLTHLVCALKKIYDYSIKNFQPTSRIKKSQIDWLKERNLKFSQNFDLHDLREYYVQRIFSLVNAHKKVREFFLKKFITFPDTTNKITSLSCLVSLCNDTKLSLCADDDAKHILLEDPIVIPLNTQKVIVGLKTSQGVYCQTYKFFLLSHTKNNIDVQIYNFPSPAKVTFYDPHILDEGALNLEKKGRAYYLSYVARITAFRTGSSVTWKIENNNCQVVEEELKLEEEA</sequence>
<dbReference type="AlphaFoldDB" id="A0A2S5R6P0"/>
<accession>A0A2S5R6P0</accession>
<dbReference type="EMBL" id="PHHC01000148">
    <property type="protein sequence ID" value="PPE02998.1"/>
    <property type="molecule type" value="Genomic_DNA"/>
</dbReference>
<comment type="caution">
    <text evidence="1">The sequence shown here is derived from an EMBL/GenBank/DDBJ whole genome shotgun (WGS) entry which is preliminary data.</text>
</comment>
<name>A0A2S5R6P0_9PROT</name>
<keyword evidence="2" id="KW-1185">Reference proteome</keyword>
<dbReference type="RefSeq" id="WP_129591981.1">
    <property type="nucleotide sequence ID" value="NZ_PHHC01000148.1"/>
</dbReference>
<evidence type="ECO:0000313" key="1">
    <source>
        <dbReference type="EMBL" id="PPE02998.1"/>
    </source>
</evidence>
<dbReference type="Proteomes" id="UP000239425">
    <property type="component" value="Unassembled WGS sequence"/>
</dbReference>
<protein>
    <submittedName>
        <fullName evidence="1">Uncharacterized protein</fullName>
    </submittedName>
</protein>
<gene>
    <name evidence="1" type="ORF">HCUR_01563</name>
</gene>
<evidence type="ECO:0000313" key="2">
    <source>
        <dbReference type="Proteomes" id="UP000239425"/>
    </source>
</evidence>